<evidence type="ECO:0000313" key="2">
    <source>
        <dbReference type="EMBL" id="NYD49641.1"/>
    </source>
</evidence>
<feature type="domain" description="VOC" evidence="1">
    <location>
        <begin position="1"/>
        <end position="123"/>
    </location>
</feature>
<evidence type="ECO:0000259" key="1">
    <source>
        <dbReference type="PROSITE" id="PS51819"/>
    </source>
</evidence>
<dbReference type="Proteomes" id="UP000529783">
    <property type="component" value="Unassembled WGS sequence"/>
</dbReference>
<reference evidence="2 3" key="1">
    <citation type="submission" date="2020-07" db="EMBL/GenBank/DDBJ databases">
        <title>Sequencing the genomes of 1000 actinobacteria strains.</title>
        <authorList>
            <person name="Klenk H.-P."/>
        </authorList>
    </citation>
    <scope>NUCLEOTIDE SEQUENCE [LARGE SCALE GENOMIC DNA]</scope>
    <source>
        <strain evidence="2 3">DSM 40398</strain>
    </source>
</reference>
<dbReference type="Gene3D" id="3.30.720.110">
    <property type="match status" value="1"/>
</dbReference>
<dbReference type="AlphaFoldDB" id="A0A7Y9JIA4"/>
<accession>A0A7Y9JIA4</accession>
<protein>
    <submittedName>
        <fullName evidence="2">PhnB protein</fullName>
    </submittedName>
</protein>
<dbReference type="SUPFAM" id="SSF54593">
    <property type="entry name" value="Glyoxalase/Bleomycin resistance protein/Dihydroxybiphenyl dioxygenase"/>
    <property type="match status" value="1"/>
</dbReference>
<dbReference type="InterPro" id="IPR029068">
    <property type="entry name" value="Glyas_Bleomycin-R_OHBP_Dase"/>
</dbReference>
<dbReference type="Gene3D" id="3.30.720.120">
    <property type="match status" value="1"/>
</dbReference>
<sequence length="126" mass="13894">MNLFPKLVVDDASRAVEFYTTVLGLQETERFETPDEKIVHVRLVHGDVQLTLKDEDAVDAGPTALGLDRSPVIINLDVADPDAVASRMEAGGATVIYPVEDHPYGRMGRLRDPFGHVWIVRRLDGG</sequence>
<dbReference type="PANTHER" id="PTHR34109:SF1">
    <property type="entry name" value="VOC DOMAIN-CONTAINING PROTEIN"/>
    <property type="match status" value="1"/>
</dbReference>
<gene>
    <name evidence="2" type="ORF">BJY14_005624</name>
</gene>
<dbReference type="InterPro" id="IPR037523">
    <property type="entry name" value="VOC_core"/>
</dbReference>
<keyword evidence="3" id="KW-1185">Reference proteome</keyword>
<evidence type="ECO:0000313" key="3">
    <source>
        <dbReference type="Proteomes" id="UP000529783"/>
    </source>
</evidence>
<dbReference type="PANTHER" id="PTHR34109">
    <property type="entry name" value="BNAUNNG04460D PROTEIN-RELATED"/>
    <property type="match status" value="1"/>
</dbReference>
<organism evidence="2 3">
    <name type="scientific">Actinomadura luteofluorescens</name>
    <dbReference type="NCBI Taxonomy" id="46163"/>
    <lineage>
        <taxon>Bacteria</taxon>
        <taxon>Bacillati</taxon>
        <taxon>Actinomycetota</taxon>
        <taxon>Actinomycetes</taxon>
        <taxon>Streptosporangiales</taxon>
        <taxon>Thermomonosporaceae</taxon>
        <taxon>Actinomadura</taxon>
    </lineage>
</organism>
<dbReference type="Pfam" id="PF00903">
    <property type="entry name" value="Glyoxalase"/>
    <property type="match status" value="1"/>
</dbReference>
<comment type="caution">
    <text evidence="2">The sequence shown here is derived from an EMBL/GenBank/DDBJ whole genome shotgun (WGS) entry which is preliminary data.</text>
</comment>
<name>A0A7Y9JIA4_9ACTN</name>
<dbReference type="InterPro" id="IPR004360">
    <property type="entry name" value="Glyas_Fos-R_dOase_dom"/>
</dbReference>
<dbReference type="EMBL" id="JACCBA010000001">
    <property type="protein sequence ID" value="NYD49641.1"/>
    <property type="molecule type" value="Genomic_DNA"/>
</dbReference>
<proteinExistence type="predicted"/>
<dbReference type="RefSeq" id="WP_179846323.1">
    <property type="nucleotide sequence ID" value="NZ_JACCBA010000001.1"/>
</dbReference>
<dbReference type="PROSITE" id="PS51819">
    <property type="entry name" value="VOC"/>
    <property type="match status" value="1"/>
</dbReference>